<dbReference type="Proteomes" id="UP000565572">
    <property type="component" value="Unassembled WGS sequence"/>
</dbReference>
<accession>A0A7W5JY81</accession>
<keyword evidence="2" id="KW-1185">Reference proteome</keyword>
<name>A0A7W5JY81_9ACTN</name>
<dbReference type="EMBL" id="JACHZG010000001">
    <property type="protein sequence ID" value="MBB3328514.1"/>
    <property type="molecule type" value="Genomic_DNA"/>
</dbReference>
<organism evidence="1 2">
    <name type="scientific">Microlunatus antarcticus</name>
    <dbReference type="NCBI Taxonomy" id="53388"/>
    <lineage>
        <taxon>Bacteria</taxon>
        <taxon>Bacillati</taxon>
        <taxon>Actinomycetota</taxon>
        <taxon>Actinomycetes</taxon>
        <taxon>Propionibacteriales</taxon>
        <taxon>Propionibacteriaceae</taxon>
        <taxon>Microlunatus</taxon>
    </lineage>
</organism>
<dbReference type="AlphaFoldDB" id="A0A7W5JY81"/>
<proteinExistence type="predicted"/>
<protein>
    <recommendedName>
        <fullName evidence="3">ABM domain-containing protein</fullName>
    </recommendedName>
</protein>
<gene>
    <name evidence="1" type="ORF">FHX39_003458</name>
</gene>
<reference evidence="1 2" key="1">
    <citation type="submission" date="2020-08" db="EMBL/GenBank/DDBJ databases">
        <title>Sequencing the genomes of 1000 actinobacteria strains.</title>
        <authorList>
            <person name="Klenk H.-P."/>
        </authorList>
    </citation>
    <scope>NUCLEOTIDE SEQUENCE [LARGE SCALE GENOMIC DNA]</scope>
    <source>
        <strain evidence="1 2">DSM 11053</strain>
    </source>
</reference>
<dbReference type="InterPro" id="IPR011008">
    <property type="entry name" value="Dimeric_a/b-barrel"/>
</dbReference>
<evidence type="ECO:0008006" key="3">
    <source>
        <dbReference type="Google" id="ProtNLM"/>
    </source>
</evidence>
<comment type="caution">
    <text evidence="1">The sequence shown here is derived from an EMBL/GenBank/DDBJ whole genome shotgun (WGS) entry which is preliminary data.</text>
</comment>
<dbReference type="SUPFAM" id="SSF54909">
    <property type="entry name" value="Dimeric alpha+beta barrel"/>
    <property type="match status" value="1"/>
</dbReference>
<dbReference type="RefSeq" id="WP_183340419.1">
    <property type="nucleotide sequence ID" value="NZ_JACHZG010000001.1"/>
</dbReference>
<evidence type="ECO:0000313" key="2">
    <source>
        <dbReference type="Proteomes" id="UP000565572"/>
    </source>
</evidence>
<evidence type="ECO:0000313" key="1">
    <source>
        <dbReference type="EMBL" id="MBB3328514.1"/>
    </source>
</evidence>
<sequence length="100" mass="10806">MTEALEVTVLRPAPGLTTADFVAANADIDEYLRRQPGFEWRRITETEDGTVVDIVAYESRELALAGAAGISGEMAGSAVHAAIDHATVEWRVVDVTHVVR</sequence>